<dbReference type="EMBL" id="JBHSDJ010000012">
    <property type="protein sequence ID" value="MFC4246115.1"/>
    <property type="molecule type" value="Genomic_DNA"/>
</dbReference>
<dbReference type="AlphaFoldDB" id="A0ABD5NVR9"/>
<protein>
    <submittedName>
        <fullName evidence="3">CRISPR system precrRNA processing endoribonuclease RAMP protein Cas6</fullName>
    </submittedName>
</protein>
<evidence type="ECO:0000313" key="4">
    <source>
        <dbReference type="Proteomes" id="UP001595821"/>
    </source>
</evidence>
<evidence type="ECO:0000256" key="1">
    <source>
        <dbReference type="SAM" id="MobiDB-lite"/>
    </source>
</evidence>
<feature type="domain" description="CRISPR-associated protein Cas6 C-terminal" evidence="2">
    <location>
        <begin position="150"/>
        <end position="279"/>
    </location>
</feature>
<proteinExistence type="predicted"/>
<accession>A0ABD5NVR9</accession>
<name>A0ABD5NVR9_9EURY</name>
<feature type="region of interest" description="Disordered" evidence="1">
    <location>
        <begin position="49"/>
        <end position="80"/>
    </location>
</feature>
<evidence type="ECO:0000313" key="3">
    <source>
        <dbReference type="EMBL" id="MFC4246115.1"/>
    </source>
</evidence>
<dbReference type="Gene3D" id="3.30.70.1900">
    <property type="match status" value="1"/>
</dbReference>
<evidence type="ECO:0000259" key="2">
    <source>
        <dbReference type="Pfam" id="PF10040"/>
    </source>
</evidence>
<reference evidence="3 4" key="1">
    <citation type="journal article" date="2014" name="Int. J. Syst. Evol. Microbiol.">
        <title>Complete genome sequence of Corynebacterium casei LMG S-19264T (=DSM 44701T), isolated from a smear-ripened cheese.</title>
        <authorList>
            <consortium name="US DOE Joint Genome Institute (JGI-PGF)"/>
            <person name="Walter F."/>
            <person name="Albersmeier A."/>
            <person name="Kalinowski J."/>
            <person name="Ruckert C."/>
        </authorList>
    </citation>
    <scope>NUCLEOTIDE SEQUENCE [LARGE SCALE GENOMIC DNA]</scope>
    <source>
        <strain evidence="3 4">IBRC-M 10912</strain>
    </source>
</reference>
<dbReference type="GeneID" id="71856451"/>
<dbReference type="RefSeq" id="WP_246975588.1">
    <property type="nucleotide sequence ID" value="NZ_CP095398.1"/>
</dbReference>
<dbReference type="Proteomes" id="UP001595821">
    <property type="component" value="Unassembled WGS sequence"/>
</dbReference>
<dbReference type="InterPro" id="IPR045747">
    <property type="entry name" value="CRISPR-assoc_prot_Cas6_N_sf"/>
</dbReference>
<gene>
    <name evidence="3" type="primary">cas6</name>
    <name evidence="3" type="ORF">ACFOZ7_03775</name>
</gene>
<comment type="caution">
    <text evidence="3">The sequence shown here is derived from an EMBL/GenBank/DDBJ whole genome shotgun (WGS) entry which is preliminary data.</text>
</comment>
<dbReference type="CDD" id="cd21141">
    <property type="entry name" value="Cas6_III-like"/>
    <property type="match status" value="1"/>
</dbReference>
<organism evidence="3 4">
    <name type="scientific">Natribaculum luteum</name>
    <dbReference type="NCBI Taxonomy" id="1586232"/>
    <lineage>
        <taxon>Archaea</taxon>
        <taxon>Methanobacteriati</taxon>
        <taxon>Methanobacteriota</taxon>
        <taxon>Stenosarchaea group</taxon>
        <taxon>Halobacteria</taxon>
        <taxon>Halobacteriales</taxon>
        <taxon>Natrialbaceae</taxon>
        <taxon>Natribaculum</taxon>
    </lineage>
</organism>
<dbReference type="Pfam" id="PF10040">
    <property type="entry name" value="CRISPR_Cas6"/>
    <property type="match status" value="1"/>
</dbReference>
<dbReference type="Gene3D" id="3.30.70.1890">
    <property type="match status" value="1"/>
</dbReference>
<dbReference type="InterPro" id="IPR019267">
    <property type="entry name" value="CRISPR-assoc_Cas6_C"/>
</dbReference>
<sequence>MGQEKVSRARCVTLTVRPTERFPVPKSDGYPLYGALLSVLDDADESVSQRVHDSPLGSLHNSGLQGAFGESDRRHHKSVRPDETYEITLGIVDPDDEAVFQALVKELVLEGSTIELTNGTLRVESFESENASHEELLERASEADDPAVTIRFQTATCLEEADEVTTMFPHRVAVFRSLLTKWNRTAPEELELELTRDALLSSVIEKPNARAYRTHSVLVNRVKNDDGETRNLFKQGFSGECTYAFKDASESVQNAVVALALFGGYSGVGSAVARGCGNIYVEVTDG</sequence>